<protein>
    <recommendedName>
        <fullName evidence="10">ATP synthase gamma chain</fullName>
    </recommendedName>
    <alternativeName>
        <fullName evidence="10">ATP synthase F1 sector gamma subunit</fullName>
    </alternativeName>
    <alternativeName>
        <fullName evidence="10">F-ATPase gamma subunit</fullName>
    </alternativeName>
</protein>
<evidence type="ECO:0000256" key="3">
    <source>
        <dbReference type="ARBA" id="ARBA00007681"/>
    </source>
</evidence>
<evidence type="ECO:0000256" key="9">
    <source>
        <dbReference type="ARBA" id="ARBA00023310"/>
    </source>
</evidence>
<proteinExistence type="inferred from homology"/>
<evidence type="ECO:0000313" key="11">
    <source>
        <dbReference type="EMBL" id="QOL20412.1"/>
    </source>
</evidence>
<evidence type="ECO:0000256" key="10">
    <source>
        <dbReference type="HAMAP-Rule" id="MF_00815"/>
    </source>
</evidence>
<comment type="subcellular location">
    <subcellularLocation>
        <location evidence="10">Cell membrane</location>
        <topology evidence="10">Peripheral membrane protein</topology>
    </subcellularLocation>
    <subcellularLocation>
        <location evidence="2">Membrane</location>
        <topology evidence="2">Peripheral membrane protein</topology>
    </subcellularLocation>
</comment>
<accession>A0A7L9RV21</accession>
<evidence type="ECO:0000256" key="4">
    <source>
        <dbReference type="ARBA" id="ARBA00022448"/>
    </source>
</evidence>
<dbReference type="PANTHER" id="PTHR11693">
    <property type="entry name" value="ATP SYNTHASE GAMMA CHAIN"/>
    <property type="match status" value="1"/>
</dbReference>
<dbReference type="GO" id="GO:0042777">
    <property type="term" value="P:proton motive force-driven plasma membrane ATP synthesis"/>
    <property type="evidence" value="ECO:0007669"/>
    <property type="project" value="UniProtKB-UniRule"/>
</dbReference>
<keyword evidence="4 10" id="KW-0813">Transport</keyword>
<dbReference type="CDD" id="cd12151">
    <property type="entry name" value="F1-ATPase_gamma"/>
    <property type="match status" value="1"/>
</dbReference>
<keyword evidence="6 10" id="KW-0406">Ion transport</keyword>
<evidence type="ECO:0000256" key="8">
    <source>
        <dbReference type="ARBA" id="ARBA00023196"/>
    </source>
</evidence>
<evidence type="ECO:0000256" key="2">
    <source>
        <dbReference type="ARBA" id="ARBA00004170"/>
    </source>
</evidence>
<dbReference type="KEGG" id="pbal:CPBP_01206"/>
<keyword evidence="12" id="KW-1185">Reference proteome</keyword>
<dbReference type="AlphaFoldDB" id="A0A7L9RV21"/>
<dbReference type="HAMAP" id="MF_00815">
    <property type="entry name" value="ATP_synth_gamma_bact"/>
    <property type="match status" value="1"/>
</dbReference>
<keyword evidence="9 10" id="KW-0066">ATP synthesis</keyword>
<dbReference type="Pfam" id="PF00231">
    <property type="entry name" value="ATP-synt"/>
    <property type="match status" value="1"/>
</dbReference>
<keyword evidence="8 10" id="KW-0139">CF(1)</keyword>
<comment type="function">
    <text evidence="1 10">Produces ATP from ADP in the presence of a proton gradient across the membrane. The gamma chain is believed to be important in regulating ATPase activity and the flow of protons through the CF(0) complex.</text>
</comment>
<dbReference type="EMBL" id="CP054719">
    <property type="protein sequence ID" value="QOL20412.1"/>
    <property type="molecule type" value="Genomic_DNA"/>
</dbReference>
<gene>
    <name evidence="11" type="primary">atpG_2</name>
    <name evidence="10" type="synonym">atpG</name>
    <name evidence="11" type="ORF">CPBP_01206</name>
</gene>
<dbReference type="InterPro" id="IPR000131">
    <property type="entry name" value="ATP_synth_F1_gsu"/>
</dbReference>
<dbReference type="PRINTS" id="PR00126">
    <property type="entry name" value="ATPASEGAMMA"/>
</dbReference>
<dbReference type="GO" id="GO:0005886">
    <property type="term" value="C:plasma membrane"/>
    <property type="evidence" value="ECO:0007669"/>
    <property type="project" value="UniProtKB-SubCell"/>
</dbReference>
<dbReference type="GO" id="GO:0045259">
    <property type="term" value="C:proton-transporting ATP synthase complex"/>
    <property type="evidence" value="ECO:0007669"/>
    <property type="project" value="UniProtKB-KW"/>
</dbReference>
<dbReference type="InterPro" id="IPR035968">
    <property type="entry name" value="ATP_synth_F1_ATPase_gsu"/>
</dbReference>
<dbReference type="RefSeq" id="WP_350331959.1">
    <property type="nucleotide sequence ID" value="NZ_CP054719.1"/>
</dbReference>
<dbReference type="NCBIfam" id="TIGR01146">
    <property type="entry name" value="ATPsyn_F1gamma"/>
    <property type="match status" value="1"/>
</dbReference>
<evidence type="ECO:0000256" key="1">
    <source>
        <dbReference type="ARBA" id="ARBA00003456"/>
    </source>
</evidence>
<sequence>MSTLKALKTRIQAVNSTRKITSAMYMVAAAKFRKAQKKYDAAKSYADALTQVMKALPLSVFDESDNPLIKSHTVGQTLIVLISADRGLCGSFNGQLFRKAKEVCSKLFLENKPFTLLPIGKKAFEFATLNYAHCLKESAPLLLYDVLYSDVHTLFSKIETAFIQDGIEHCITLHNEYSSPLQQTPRDTMLLPLNTALKAVKSPEEEPTHIPEFVASETKFLDAFLQQYLHGILWSSITQTLVGEFAARMTAMDNATKNCDDMIHGLKLEYNQSRQARITNELIEIISGAEALQKG</sequence>
<dbReference type="GO" id="GO:0005524">
    <property type="term" value="F:ATP binding"/>
    <property type="evidence" value="ECO:0007669"/>
    <property type="project" value="UniProtKB-UniRule"/>
</dbReference>
<keyword evidence="7 10" id="KW-0472">Membrane</keyword>
<comment type="subunit">
    <text evidence="10">F-type ATPases have 2 components, CF(1) - the catalytic core - and CF(0) - the membrane proton channel. CF(1) has five subunits: alpha(3), beta(3), gamma(1), delta(1), epsilon(1). CF(0) has three main subunits: a, b and c.</text>
</comment>
<name>A0A7L9RV21_9PROT</name>
<dbReference type="SUPFAM" id="SSF52943">
    <property type="entry name" value="ATP synthase (F1-ATPase), gamma subunit"/>
    <property type="match status" value="1"/>
</dbReference>
<dbReference type="Gene3D" id="3.40.1380.10">
    <property type="match status" value="1"/>
</dbReference>
<evidence type="ECO:0000256" key="7">
    <source>
        <dbReference type="ARBA" id="ARBA00023136"/>
    </source>
</evidence>
<dbReference type="GO" id="GO:0046933">
    <property type="term" value="F:proton-transporting ATP synthase activity, rotational mechanism"/>
    <property type="evidence" value="ECO:0007669"/>
    <property type="project" value="UniProtKB-UniRule"/>
</dbReference>
<evidence type="ECO:0000313" key="12">
    <source>
        <dbReference type="Proteomes" id="UP000594001"/>
    </source>
</evidence>
<dbReference type="PANTHER" id="PTHR11693:SF22">
    <property type="entry name" value="ATP SYNTHASE SUBUNIT GAMMA, MITOCHONDRIAL"/>
    <property type="match status" value="1"/>
</dbReference>
<evidence type="ECO:0000256" key="6">
    <source>
        <dbReference type="ARBA" id="ARBA00023065"/>
    </source>
</evidence>
<dbReference type="Proteomes" id="UP000594001">
    <property type="component" value="Chromosome"/>
</dbReference>
<dbReference type="InterPro" id="IPR023632">
    <property type="entry name" value="ATP_synth_F1_gsu_CS"/>
</dbReference>
<organism evidence="11 12">
    <name type="scientific">Candidatus Bodocaedibacter vickermanii</name>
    <dbReference type="NCBI Taxonomy" id="2741701"/>
    <lineage>
        <taxon>Bacteria</taxon>
        <taxon>Pseudomonadati</taxon>
        <taxon>Pseudomonadota</taxon>
        <taxon>Alphaproteobacteria</taxon>
        <taxon>Holosporales</taxon>
        <taxon>Candidatus Paracaedibacteraceae</taxon>
        <taxon>Candidatus Bodocaedibacter</taxon>
    </lineage>
</organism>
<reference evidence="11 12" key="1">
    <citation type="submission" date="2020-06" db="EMBL/GenBank/DDBJ databases">
        <title>The endosymbiont of the kinetoplastid Bodo saltans is a Paracaedibacter-like alpha-proteobacterium possessing a putative toxin-antitoxin system.</title>
        <authorList>
            <person name="Midha S."/>
            <person name="Rigden D.J."/>
            <person name="Siozios S."/>
            <person name="Hurst G.D.D."/>
            <person name="Jackson A.P."/>
        </authorList>
    </citation>
    <scope>NUCLEOTIDE SEQUENCE [LARGE SCALE GENOMIC DNA]</scope>
    <source>
        <strain evidence="11">Lake Konstanz</strain>
    </source>
</reference>
<keyword evidence="5 10" id="KW-0375">Hydrogen ion transport</keyword>
<dbReference type="Gene3D" id="1.10.287.80">
    <property type="entry name" value="ATP synthase, gamma subunit, helix hairpin domain"/>
    <property type="match status" value="1"/>
</dbReference>
<evidence type="ECO:0000256" key="5">
    <source>
        <dbReference type="ARBA" id="ARBA00022781"/>
    </source>
</evidence>
<dbReference type="PROSITE" id="PS00153">
    <property type="entry name" value="ATPASE_GAMMA"/>
    <property type="match status" value="1"/>
</dbReference>
<comment type="similarity">
    <text evidence="3 10">Belongs to the ATPase gamma chain family.</text>
</comment>
<keyword evidence="10" id="KW-1003">Cell membrane</keyword>